<keyword evidence="6" id="KW-0915">Sodium</keyword>
<evidence type="ECO:0000313" key="14">
    <source>
        <dbReference type="Proteomes" id="UP000518266"/>
    </source>
</evidence>
<feature type="compositionally biased region" description="Basic and acidic residues" evidence="12">
    <location>
        <begin position="11"/>
        <end position="24"/>
    </location>
</feature>
<keyword evidence="2 11" id="KW-0813">Transport</keyword>
<evidence type="ECO:0000256" key="7">
    <source>
        <dbReference type="ARBA" id="ARBA00023065"/>
    </source>
</evidence>
<dbReference type="Pfam" id="PF00858">
    <property type="entry name" value="ASC"/>
    <property type="match status" value="1"/>
</dbReference>
<organism evidence="13 14">
    <name type="scientific">Dissostichus mawsoni</name>
    <name type="common">Antarctic cod</name>
    <dbReference type="NCBI Taxonomy" id="36200"/>
    <lineage>
        <taxon>Eukaryota</taxon>
        <taxon>Metazoa</taxon>
        <taxon>Chordata</taxon>
        <taxon>Craniata</taxon>
        <taxon>Vertebrata</taxon>
        <taxon>Euteleostomi</taxon>
        <taxon>Actinopterygii</taxon>
        <taxon>Neopterygii</taxon>
        <taxon>Teleostei</taxon>
        <taxon>Neoteleostei</taxon>
        <taxon>Acanthomorphata</taxon>
        <taxon>Eupercaria</taxon>
        <taxon>Perciformes</taxon>
        <taxon>Notothenioidei</taxon>
        <taxon>Nototheniidae</taxon>
        <taxon>Dissostichus</taxon>
    </lineage>
</organism>
<dbReference type="InterPro" id="IPR001873">
    <property type="entry name" value="ENaC"/>
</dbReference>
<evidence type="ECO:0000256" key="6">
    <source>
        <dbReference type="ARBA" id="ARBA00023053"/>
    </source>
</evidence>
<evidence type="ECO:0000256" key="5">
    <source>
        <dbReference type="ARBA" id="ARBA00022989"/>
    </source>
</evidence>
<evidence type="ECO:0000256" key="1">
    <source>
        <dbReference type="ARBA" id="ARBA00004141"/>
    </source>
</evidence>
<evidence type="ECO:0000256" key="9">
    <source>
        <dbReference type="ARBA" id="ARBA00023201"/>
    </source>
</evidence>
<keyword evidence="8" id="KW-0472">Membrane</keyword>
<keyword evidence="7 11" id="KW-0406">Ion transport</keyword>
<name>A0A7J5Y0N8_DISMA</name>
<protein>
    <submittedName>
        <fullName evidence="13">Uncharacterized protein</fullName>
    </submittedName>
</protein>
<comment type="subcellular location">
    <subcellularLocation>
        <location evidence="1">Membrane</location>
        <topology evidence="1">Multi-pass membrane protein</topology>
    </subcellularLocation>
</comment>
<keyword evidence="10 11" id="KW-0407">Ion channel</keyword>
<keyword evidence="9 11" id="KW-0739">Sodium transport</keyword>
<feature type="region of interest" description="Disordered" evidence="12">
    <location>
        <begin position="1"/>
        <end position="27"/>
    </location>
</feature>
<dbReference type="AlphaFoldDB" id="A0A7J5Y0N8"/>
<comment type="similarity">
    <text evidence="11">Belongs to the amiloride-sensitive sodium channel (TC 1.A.6) family.</text>
</comment>
<dbReference type="OrthoDB" id="6502088at2759"/>
<accession>A0A7J5Y0N8</accession>
<reference evidence="13 14" key="1">
    <citation type="submission" date="2020-03" db="EMBL/GenBank/DDBJ databases">
        <title>Dissostichus mawsoni Genome sequencing and assembly.</title>
        <authorList>
            <person name="Park H."/>
        </authorList>
    </citation>
    <scope>NUCLEOTIDE SEQUENCE [LARGE SCALE GENOMIC DNA]</scope>
    <source>
        <strain evidence="13">DM0001</strain>
        <tissue evidence="13">Muscle</tissue>
    </source>
</reference>
<keyword evidence="5" id="KW-1133">Transmembrane helix</keyword>
<keyword evidence="3 11" id="KW-0894">Sodium channel</keyword>
<evidence type="ECO:0000256" key="10">
    <source>
        <dbReference type="ARBA" id="ARBA00023303"/>
    </source>
</evidence>
<dbReference type="GO" id="GO:0005272">
    <property type="term" value="F:sodium channel activity"/>
    <property type="evidence" value="ECO:0007669"/>
    <property type="project" value="UniProtKB-KW"/>
</dbReference>
<evidence type="ECO:0000256" key="3">
    <source>
        <dbReference type="ARBA" id="ARBA00022461"/>
    </source>
</evidence>
<dbReference type="EMBL" id="JAAKFY010000018">
    <property type="protein sequence ID" value="KAF3842956.1"/>
    <property type="molecule type" value="Genomic_DNA"/>
</dbReference>
<proteinExistence type="inferred from homology"/>
<dbReference type="GO" id="GO:0016020">
    <property type="term" value="C:membrane"/>
    <property type="evidence" value="ECO:0007669"/>
    <property type="project" value="UniProtKB-SubCell"/>
</dbReference>
<comment type="caution">
    <text evidence="13">The sequence shown here is derived from an EMBL/GenBank/DDBJ whole genome shotgun (WGS) entry which is preliminary data.</text>
</comment>
<evidence type="ECO:0000256" key="11">
    <source>
        <dbReference type="RuleBase" id="RU000679"/>
    </source>
</evidence>
<keyword evidence="14" id="KW-1185">Reference proteome</keyword>
<evidence type="ECO:0000256" key="2">
    <source>
        <dbReference type="ARBA" id="ARBA00022448"/>
    </source>
</evidence>
<evidence type="ECO:0000256" key="12">
    <source>
        <dbReference type="SAM" id="MobiDB-lite"/>
    </source>
</evidence>
<keyword evidence="4 11" id="KW-0812">Transmembrane</keyword>
<dbReference type="Proteomes" id="UP000518266">
    <property type="component" value="Unassembled WGS sequence"/>
</dbReference>
<evidence type="ECO:0000256" key="8">
    <source>
        <dbReference type="ARBA" id="ARBA00023136"/>
    </source>
</evidence>
<sequence length="128" mass="13938">MQIKFAAEEDEKQKNKQDGDKESLIEESCTPPVKDWLGLPTPALSMGLITSLSLVAWASGRLSGLSPFDFPGAFSIPRSQVSDPEMVFPAVTICNINRFPFSALTDADIYHLANLTGLPPKTRMATNP</sequence>
<evidence type="ECO:0000256" key="4">
    <source>
        <dbReference type="ARBA" id="ARBA00022692"/>
    </source>
</evidence>
<evidence type="ECO:0000313" key="13">
    <source>
        <dbReference type="EMBL" id="KAF3842956.1"/>
    </source>
</evidence>
<gene>
    <name evidence="13" type="ORF">F7725_001805</name>
</gene>